<name>A0AAN8CL37_CHAGU</name>
<evidence type="ECO:0000313" key="2">
    <source>
        <dbReference type="Proteomes" id="UP001331515"/>
    </source>
</evidence>
<keyword evidence="2" id="KW-1185">Reference proteome</keyword>
<comment type="caution">
    <text evidence="1">The sequence shown here is derived from an EMBL/GenBank/DDBJ whole genome shotgun (WGS) entry which is preliminary data.</text>
</comment>
<dbReference type="AlphaFoldDB" id="A0AAN8CL37"/>
<reference evidence="1 2" key="1">
    <citation type="journal article" date="2023" name="Mol. Biol. Evol.">
        <title>Genomics of Secondarily Temperate Adaptation in the Only Non-Antarctic Icefish.</title>
        <authorList>
            <person name="Rivera-Colon A.G."/>
            <person name="Rayamajhi N."/>
            <person name="Minhas B.F."/>
            <person name="Madrigal G."/>
            <person name="Bilyk K.T."/>
            <person name="Yoon V."/>
            <person name="Hune M."/>
            <person name="Gregory S."/>
            <person name="Cheng C.H.C."/>
            <person name="Catchen J.M."/>
        </authorList>
    </citation>
    <scope>NUCLEOTIDE SEQUENCE [LARGE SCALE GENOMIC DNA]</scope>
    <source>
        <tissue evidence="1">White muscle</tissue>
    </source>
</reference>
<accession>A0AAN8CL37</accession>
<gene>
    <name evidence="1" type="ORF">CgunFtcFv8_001522</name>
</gene>
<organism evidence="1 2">
    <name type="scientific">Champsocephalus gunnari</name>
    <name type="common">Mackerel icefish</name>
    <dbReference type="NCBI Taxonomy" id="52237"/>
    <lineage>
        <taxon>Eukaryota</taxon>
        <taxon>Metazoa</taxon>
        <taxon>Chordata</taxon>
        <taxon>Craniata</taxon>
        <taxon>Vertebrata</taxon>
        <taxon>Euteleostomi</taxon>
        <taxon>Actinopterygii</taxon>
        <taxon>Neopterygii</taxon>
        <taxon>Teleostei</taxon>
        <taxon>Neoteleostei</taxon>
        <taxon>Acanthomorphata</taxon>
        <taxon>Eupercaria</taxon>
        <taxon>Perciformes</taxon>
        <taxon>Notothenioidei</taxon>
        <taxon>Channichthyidae</taxon>
        <taxon>Champsocephalus</taxon>
    </lineage>
</organism>
<protein>
    <submittedName>
        <fullName evidence="1">Uncharacterized protein</fullName>
    </submittedName>
</protein>
<evidence type="ECO:0000313" key="1">
    <source>
        <dbReference type="EMBL" id="KAK5905570.1"/>
    </source>
</evidence>
<sequence>MQVCRPLQIKQGRWPVRSPSSLLSETGLPPLPIVSCCSRRFGFLAHGSPHEVLAWEASGCSYDTVFTKLPSGGRRSPDRVSYNGPLGCRVFPSVHNYNIWGTKGQQAQPRGVCGATLELSRRNVAGNERSRGDYRSL</sequence>
<dbReference type="EMBL" id="JAURVH010001530">
    <property type="protein sequence ID" value="KAK5905570.1"/>
    <property type="molecule type" value="Genomic_DNA"/>
</dbReference>
<dbReference type="Proteomes" id="UP001331515">
    <property type="component" value="Unassembled WGS sequence"/>
</dbReference>
<proteinExistence type="predicted"/>